<dbReference type="Proteomes" id="UP000198304">
    <property type="component" value="Unassembled WGS sequence"/>
</dbReference>
<keyword evidence="1" id="KW-0813">Transport</keyword>
<feature type="domain" description="ABC transporter" evidence="4">
    <location>
        <begin position="2"/>
        <end position="233"/>
    </location>
</feature>
<dbReference type="Gene3D" id="3.40.50.300">
    <property type="entry name" value="P-loop containing nucleotide triphosphate hydrolases"/>
    <property type="match status" value="1"/>
</dbReference>
<evidence type="ECO:0000256" key="2">
    <source>
        <dbReference type="ARBA" id="ARBA00022741"/>
    </source>
</evidence>
<dbReference type="InterPro" id="IPR003593">
    <property type="entry name" value="AAA+_ATPase"/>
</dbReference>
<keyword evidence="6" id="KW-1185">Reference proteome</keyword>
<dbReference type="GO" id="GO:0005524">
    <property type="term" value="F:ATP binding"/>
    <property type="evidence" value="ECO:0007669"/>
    <property type="project" value="UniProtKB-KW"/>
</dbReference>
<evidence type="ECO:0000259" key="4">
    <source>
        <dbReference type="PROSITE" id="PS50893"/>
    </source>
</evidence>
<protein>
    <submittedName>
        <fullName evidence="5">Putative ABC transport system ATP-binding protein</fullName>
    </submittedName>
</protein>
<accession>A0A239JW04</accession>
<dbReference type="GO" id="GO:0005886">
    <property type="term" value="C:plasma membrane"/>
    <property type="evidence" value="ECO:0007669"/>
    <property type="project" value="TreeGrafter"/>
</dbReference>
<dbReference type="GO" id="GO:0022857">
    <property type="term" value="F:transmembrane transporter activity"/>
    <property type="evidence" value="ECO:0007669"/>
    <property type="project" value="TreeGrafter"/>
</dbReference>
<evidence type="ECO:0000313" key="6">
    <source>
        <dbReference type="Proteomes" id="UP000198304"/>
    </source>
</evidence>
<dbReference type="InterPro" id="IPR027417">
    <property type="entry name" value="P-loop_NTPase"/>
</dbReference>
<dbReference type="InterPro" id="IPR017911">
    <property type="entry name" value="MacB-like_ATP-bd"/>
</dbReference>
<name>A0A239JW04_9FIRM</name>
<dbReference type="AlphaFoldDB" id="A0A239JW04"/>
<sequence>MIVLKNLEKTYHSNEGSLKVLDIPFYEIKEGSQLALVGPSGSGKTTLLNIISGLVHPTKGEVLVDGIRVDLFKESEKDRFRSKLIGYIFQNFNLVNSLTAMENVMLPMMFRGLISKPQQQERAKELLGKVHLSHRLNHRPANLSRGEQQRVAIARALANEAKLILADEPTGNIDYHTGMKVFRLLKDLCNKEKITLVMVTHSEEFKNEFTQIVDIREINRAILHGGEGTLWES</sequence>
<dbReference type="PROSITE" id="PS50893">
    <property type="entry name" value="ABC_TRANSPORTER_2"/>
    <property type="match status" value="1"/>
</dbReference>
<proteinExistence type="predicted"/>
<dbReference type="InterPro" id="IPR015854">
    <property type="entry name" value="ABC_transpr_LolD-like"/>
</dbReference>
<dbReference type="Pfam" id="PF00005">
    <property type="entry name" value="ABC_tran"/>
    <property type="match status" value="1"/>
</dbReference>
<reference evidence="6" key="1">
    <citation type="submission" date="2017-06" db="EMBL/GenBank/DDBJ databases">
        <authorList>
            <person name="Varghese N."/>
            <person name="Submissions S."/>
        </authorList>
    </citation>
    <scope>NUCLEOTIDE SEQUENCE [LARGE SCALE GENOMIC DNA]</scope>
    <source>
        <strain evidence="6">SCA</strain>
    </source>
</reference>
<evidence type="ECO:0000256" key="3">
    <source>
        <dbReference type="ARBA" id="ARBA00022840"/>
    </source>
</evidence>
<dbReference type="EMBL" id="FZOJ01000039">
    <property type="protein sequence ID" value="SNT09054.1"/>
    <property type="molecule type" value="Genomic_DNA"/>
</dbReference>
<dbReference type="CDD" id="cd03255">
    <property type="entry name" value="ABC_MJ0796_LolCDE_FtsE"/>
    <property type="match status" value="1"/>
</dbReference>
<dbReference type="PANTHER" id="PTHR24220">
    <property type="entry name" value="IMPORT ATP-BINDING PROTEIN"/>
    <property type="match status" value="1"/>
</dbReference>
<evidence type="ECO:0000256" key="1">
    <source>
        <dbReference type="ARBA" id="ARBA00022448"/>
    </source>
</evidence>
<keyword evidence="3 5" id="KW-0067">ATP-binding</keyword>
<dbReference type="RefSeq" id="WP_176431547.1">
    <property type="nucleotide sequence ID" value="NZ_FZOJ01000039.1"/>
</dbReference>
<dbReference type="InterPro" id="IPR003439">
    <property type="entry name" value="ABC_transporter-like_ATP-bd"/>
</dbReference>
<dbReference type="SMART" id="SM00382">
    <property type="entry name" value="AAA"/>
    <property type="match status" value="1"/>
</dbReference>
<evidence type="ECO:0000313" key="5">
    <source>
        <dbReference type="EMBL" id="SNT09054.1"/>
    </source>
</evidence>
<dbReference type="SUPFAM" id="SSF52540">
    <property type="entry name" value="P-loop containing nucleoside triphosphate hydrolases"/>
    <property type="match status" value="1"/>
</dbReference>
<organism evidence="5 6">
    <name type="scientific">Anaerovirgula multivorans</name>
    <dbReference type="NCBI Taxonomy" id="312168"/>
    <lineage>
        <taxon>Bacteria</taxon>
        <taxon>Bacillati</taxon>
        <taxon>Bacillota</taxon>
        <taxon>Clostridia</taxon>
        <taxon>Peptostreptococcales</taxon>
        <taxon>Natronincolaceae</taxon>
        <taxon>Anaerovirgula</taxon>
    </lineage>
</organism>
<gene>
    <name evidence="5" type="ORF">SAMN05446037_10392</name>
</gene>
<dbReference type="GO" id="GO:0016887">
    <property type="term" value="F:ATP hydrolysis activity"/>
    <property type="evidence" value="ECO:0007669"/>
    <property type="project" value="InterPro"/>
</dbReference>
<keyword evidence="2" id="KW-0547">Nucleotide-binding</keyword>